<organism evidence="1 2">
    <name type="scientific">Aphis craccivora</name>
    <name type="common">Cowpea aphid</name>
    <dbReference type="NCBI Taxonomy" id="307492"/>
    <lineage>
        <taxon>Eukaryota</taxon>
        <taxon>Metazoa</taxon>
        <taxon>Ecdysozoa</taxon>
        <taxon>Arthropoda</taxon>
        <taxon>Hexapoda</taxon>
        <taxon>Insecta</taxon>
        <taxon>Pterygota</taxon>
        <taxon>Neoptera</taxon>
        <taxon>Paraneoptera</taxon>
        <taxon>Hemiptera</taxon>
        <taxon>Sternorrhyncha</taxon>
        <taxon>Aphidomorpha</taxon>
        <taxon>Aphidoidea</taxon>
        <taxon>Aphididae</taxon>
        <taxon>Aphidini</taxon>
        <taxon>Aphis</taxon>
        <taxon>Aphis</taxon>
    </lineage>
</organism>
<dbReference type="OrthoDB" id="6613119at2759"/>
<dbReference type="EMBL" id="VUJU01017417">
    <property type="protein sequence ID" value="KAF0683204.1"/>
    <property type="molecule type" value="Genomic_DNA"/>
</dbReference>
<sequence length="177" mass="20648">YREDETFSKFCAMLDGLAFLPVNDIEKGLLYLKDIMPDKAKELVIYFENTYIGSTKRIGRKQRKISALYSPSVWNVMETTLRDGNRTNNQCEGWNHRFSNLVTHNHPSIWTLIKKMRLEIAADETKIAQRELGTLDPPRKKPKYVKVQEKLKLLCLEYINGEKELDIFLIAIANIIR</sequence>
<keyword evidence="2" id="KW-1185">Reference proteome</keyword>
<accession>A0A6G0VK30</accession>
<gene>
    <name evidence="1" type="ORF">FWK35_00036890</name>
</gene>
<reference evidence="1 2" key="1">
    <citation type="submission" date="2019-08" db="EMBL/GenBank/DDBJ databases">
        <title>Whole genome of Aphis craccivora.</title>
        <authorList>
            <person name="Voronova N.V."/>
            <person name="Shulinski R.S."/>
            <person name="Bandarenka Y.V."/>
            <person name="Zhorov D.G."/>
            <person name="Warner D."/>
        </authorList>
    </citation>
    <scope>NUCLEOTIDE SEQUENCE [LARGE SCALE GENOMIC DNA]</scope>
    <source>
        <strain evidence="1">180601</strain>
        <tissue evidence="1">Whole Body</tissue>
    </source>
</reference>
<dbReference type="Proteomes" id="UP000478052">
    <property type="component" value="Unassembled WGS sequence"/>
</dbReference>
<evidence type="ECO:0000313" key="1">
    <source>
        <dbReference type="EMBL" id="KAF0683204.1"/>
    </source>
</evidence>
<dbReference type="AlphaFoldDB" id="A0A6G0VK30"/>
<evidence type="ECO:0008006" key="3">
    <source>
        <dbReference type="Google" id="ProtNLM"/>
    </source>
</evidence>
<name>A0A6G0VK30_APHCR</name>
<protein>
    <recommendedName>
        <fullName evidence="3">MULE domain-containing protein</fullName>
    </recommendedName>
</protein>
<comment type="caution">
    <text evidence="1">The sequence shown here is derived from an EMBL/GenBank/DDBJ whole genome shotgun (WGS) entry which is preliminary data.</text>
</comment>
<evidence type="ECO:0000313" key="2">
    <source>
        <dbReference type="Proteomes" id="UP000478052"/>
    </source>
</evidence>
<feature type="non-terminal residue" evidence="1">
    <location>
        <position position="1"/>
    </location>
</feature>
<proteinExistence type="predicted"/>